<protein>
    <submittedName>
        <fullName evidence="1">Uncharacterized protein</fullName>
    </submittedName>
</protein>
<gene>
    <name evidence="1" type="ORF">SanaruYs_29990</name>
</gene>
<keyword evidence="2" id="KW-1185">Reference proteome</keyword>
<dbReference type="AlphaFoldDB" id="A0A401UD21"/>
<proteinExistence type="predicted"/>
<dbReference type="PROSITE" id="PS51257">
    <property type="entry name" value="PROKAR_LIPOPROTEIN"/>
    <property type="match status" value="1"/>
</dbReference>
<evidence type="ECO:0000313" key="1">
    <source>
        <dbReference type="EMBL" id="GCC52760.1"/>
    </source>
</evidence>
<name>A0A401UD21_9BACT</name>
<sequence length="359" mass="39355">MLKQSLQLSTILLAGLLLFTACEKDETESLSANEAKQSLLAVDAGLSVELENFANAEGFKALETLAALTNSGSIFTTARVKEVRKNPNTYVRKAIANFQHMISEPSESGRTQGDEPFNYDENKGVYTWNPQIEDFELTAQSNIIELRFPTEGSTTNNAVFRLTDYEEVSTPLGDELYSASIIEATLDINNVKQASLSAEVTYKNNGTDEPNFADISYFVNPYTLDIDLDDTKAAESSFSQYLSKGDDKLIGWDLTATYQGAKNLTTPTKVEGNVQLGSVIFNIVITPPADPTEFTEDLNDYADISVSVNGKAAGQIIWVTEDGDFEATPYVQFNDGTKQALSEIFDSLEQSLNDLVEIG</sequence>
<dbReference type="Proteomes" id="UP000288227">
    <property type="component" value="Unassembled WGS sequence"/>
</dbReference>
<dbReference type="OrthoDB" id="964744at2"/>
<dbReference type="RefSeq" id="WP_127123407.1">
    <property type="nucleotide sequence ID" value="NZ_BHXQ01000005.1"/>
</dbReference>
<evidence type="ECO:0000313" key="2">
    <source>
        <dbReference type="Proteomes" id="UP000288227"/>
    </source>
</evidence>
<accession>A0A401UD21</accession>
<dbReference type="EMBL" id="BHXQ01000005">
    <property type="protein sequence ID" value="GCC52760.1"/>
    <property type="molecule type" value="Genomic_DNA"/>
</dbReference>
<organism evidence="1 2">
    <name type="scientific">Chryseotalea sanaruensis</name>
    <dbReference type="NCBI Taxonomy" id="2482724"/>
    <lineage>
        <taxon>Bacteria</taxon>
        <taxon>Pseudomonadati</taxon>
        <taxon>Bacteroidota</taxon>
        <taxon>Cytophagia</taxon>
        <taxon>Cytophagales</taxon>
        <taxon>Chryseotaleaceae</taxon>
        <taxon>Chryseotalea</taxon>
    </lineage>
</organism>
<comment type="caution">
    <text evidence="1">The sequence shown here is derived from an EMBL/GenBank/DDBJ whole genome shotgun (WGS) entry which is preliminary data.</text>
</comment>
<reference evidence="1 2" key="1">
    <citation type="submission" date="2018-11" db="EMBL/GenBank/DDBJ databases">
        <title>Chryseotalea sanarue gen. nov., sp., nov., a member of the family Cytophagaceae, isolated from a brackish lake in Hamamatsu Japan.</title>
        <authorList>
            <person name="Maejima Y."/>
            <person name="Iino T."/>
            <person name="Muraguchi Y."/>
            <person name="Fukuda K."/>
            <person name="Ohkuma M."/>
            <person name="Moriuchi R."/>
            <person name="Dohra H."/>
            <person name="Kimbara K."/>
            <person name="Shintani M."/>
        </authorList>
    </citation>
    <scope>NUCLEOTIDE SEQUENCE [LARGE SCALE GENOMIC DNA]</scope>
    <source>
        <strain evidence="1 2">Ys</strain>
    </source>
</reference>